<dbReference type="GO" id="GO:0005524">
    <property type="term" value="F:ATP binding"/>
    <property type="evidence" value="ECO:0007669"/>
    <property type="project" value="UniProtKB-UniRule"/>
</dbReference>
<dbReference type="EMBL" id="AP019368">
    <property type="protein sequence ID" value="BBH53501.1"/>
    <property type="molecule type" value="Genomic_DNA"/>
</dbReference>
<dbReference type="Gene3D" id="3.40.50.1380">
    <property type="entry name" value="Methylglyoxal synthase-like domain"/>
    <property type="match status" value="1"/>
</dbReference>
<feature type="binding site" evidence="9">
    <location>
        <begin position="23"/>
        <end position="31"/>
    </location>
    <ligand>
        <name>ATP</name>
        <dbReference type="ChEBI" id="CHEBI:30616"/>
    </ligand>
</feature>
<evidence type="ECO:0000256" key="2">
    <source>
        <dbReference type="ARBA" id="ARBA00011881"/>
    </source>
</evidence>
<feature type="binding site" evidence="9">
    <location>
        <position position="138"/>
    </location>
    <ligand>
        <name>L-citrulline</name>
        <dbReference type="ChEBI" id="CHEBI:57743"/>
    </ligand>
</feature>
<comment type="catalytic activity">
    <reaction evidence="9">
        <text>L-citrulline + L-aspartate + ATP = 2-(N(omega)-L-arginino)succinate + AMP + diphosphate + H(+)</text>
        <dbReference type="Rhea" id="RHEA:10932"/>
        <dbReference type="ChEBI" id="CHEBI:15378"/>
        <dbReference type="ChEBI" id="CHEBI:29991"/>
        <dbReference type="ChEBI" id="CHEBI:30616"/>
        <dbReference type="ChEBI" id="CHEBI:33019"/>
        <dbReference type="ChEBI" id="CHEBI:57472"/>
        <dbReference type="ChEBI" id="CHEBI:57743"/>
        <dbReference type="ChEBI" id="CHEBI:456215"/>
        <dbReference type="EC" id="6.3.4.5"/>
    </reaction>
</comment>
<dbReference type="FunFam" id="3.90.1260.10:FF:000007">
    <property type="entry name" value="Argininosuccinate synthase"/>
    <property type="match status" value="1"/>
</dbReference>
<dbReference type="InterPro" id="IPR011607">
    <property type="entry name" value="MGS-like_dom"/>
</dbReference>
<evidence type="ECO:0000313" key="12">
    <source>
        <dbReference type="Proteomes" id="UP000291236"/>
    </source>
</evidence>
<keyword evidence="9" id="KW-0963">Cytoplasm</keyword>
<feature type="binding site" evidence="9">
    <location>
        <position position="199"/>
    </location>
    <ligand>
        <name>L-citrulline</name>
        <dbReference type="ChEBI" id="CHEBI:57743"/>
    </ligand>
</feature>
<dbReference type="CDD" id="cd01999">
    <property type="entry name" value="ASS"/>
    <property type="match status" value="1"/>
</dbReference>
<feature type="binding site" evidence="9">
    <location>
        <position position="190"/>
    </location>
    <ligand>
        <name>L-citrulline</name>
        <dbReference type="ChEBI" id="CHEBI:57743"/>
    </ligand>
</feature>
<gene>
    <name evidence="9" type="primary">argG</name>
    <name evidence="11" type="ORF">JCM31447_19450</name>
</gene>
<comment type="caution">
    <text evidence="9">Lacks conserved residue(s) required for the propagation of feature annotation.</text>
</comment>
<dbReference type="PROSITE" id="PS00564">
    <property type="entry name" value="ARGININOSUCCIN_SYN_1"/>
    <property type="match status" value="1"/>
</dbReference>
<dbReference type="Gene3D" id="1.20.5.470">
    <property type="entry name" value="Single helix bin"/>
    <property type="match status" value="1"/>
</dbReference>
<dbReference type="InterPro" id="IPR018223">
    <property type="entry name" value="Arginosuc_synth_CS"/>
</dbReference>
<comment type="pathway">
    <text evidence="1 9">Amino-acid biosynthesis; L-arginine biosynthesis; L-arginine from L-ornithine and carbamoyl phosphate: step 2/3.</text>
</comment>
<dbReference type="NCBIfam" id="NF001770">
    <property type="entry name" value="PRK00509.1"/>
    <property type="match status" value="1"/>
</dbReference>
<comment type="similarity">
    <text evidence="9">Belongs to the argininosuccinate synthase family. Type 1 subfamily.</text>
</comment>
<feature type="binding site" evidence="9">
    <location>
        <position position="288"/>
    </location>
    <ligand>
        <name>L-citrulline</name>
        <dbReference type="ChEBI" id="CHEBI:57743"/>
    </ligand>
</feature>
<comment type="subunit">
    <text evidence="2 9">Homotetramer.</text>
</comment>
<dbReference type="NCBIfam" id="TIGR00032">
    <property type="entry name" value="argG"/>
    <property type="match status" value="1"/>
</dbReference>
<keyword evidence="12" id="KW-1185">Reference proteome</keyword>
<dbReference type="GO" id="GO:0004055">
    <property type="term" value="F:argininosuccinate synthase activity"/>
    <property type="evidence" value="ECO:0007669"/>
    <property type="project" value="UniProtKB-UniRule"/>
</dbReference>
<feature type="binding site" evidence="9">
    <location>
        <position position="276"/>
    </location>
    <ligand>
        <name>L-citrulline</name>
        <dbReference type="ChEBI" id="CHEBI:57743"/>
    </ligand>
</feature>
<dbReference type="Proteomes" id="UP000291236">
    <property type="component" value="Chromosome"/>
</dbReference>
<feature type="binding site" evidence="9">
    <location>
        <position position="142"/>
    </location>
    <ligand>
        <name>L-citrulline</name>
        <dbReference type="ChEBI" id="CHEBI:57743"/>
    </ligand>
</feature>
<dbReference type="Gene3D" id="3.90.1260.10">
    <property type="entry name" value="Argininosuccinate synthetase, chain A, domain 2"/>
    <property type="match status" value="1"/>
</dbReference>
<feature type="binding site" evidence="9">
    <location>
        <position position="132"/>
    </location>
    <ligand>
        <name>ATP</name>
        <dbReference type="ChEBI" id="CHEBI:30616"/>
    </ligand>
</feature>
<dbReference type="InterPro" id="IPR023434">
    <property type="entry name" value="Arginosuc_synth_type_1_subfam"/>
</dbReference>
<dbReference type="Pfam" id="PF02142">
    <property type="entry name" value="MGS"/>
    <property type="match status" value="1"/>
</dbReference>
<feature type="binding site" evidence="9">
    <location>
        <position position="134"/>
    </location>
    <ligand>
        <name>L-aspartate</name>
        <dbReference type="ChEBI" id="CHEBI:29991"/>
    </ligand>
</feature>
<dbReference type="SUPFAM" id="SSF69864">
    <property type="entry name" value="Argininosuccinate synthetase, C-terminal domain"/>
    <property type="match status" value="1"/>
</dbReference>
<evidence type="ECO:0000256" key="6">
    <source>
        <dbReference type="ARBA" id="ARBA00022605"/>
    </source>
</evidence>
<dbReference type="Gene3D" id="3.40.50.620">
    <property type="entry name" value="HUPs"/>
    <property type="match status" value="1"/>
</dbReference>
<dbReference type="InterPro" id="IPR014729">
    <property type="entry name" value="Rossmann-like_a/b/a_fold"/>
</dbReference>
<evidence type="ECO:0000259" key="10">
    <source>
        <dbReference type="PROSITE" id="PS51855"/>
    </source>
</evidence>
<feature type="binding site" evidence="9">
    <location>
        <position position="102"/>
    </location>
    <ligand>
        <name>L-citrulline</name>
        <dbReference type="ChEBI" id="CHEBI:57743"/>
    </ligand>
</feature>
<evidence type="ECO:0000256" key="3">
    <source>
        <dbReference type="ARBA" id="ARBA00012286"/>
    </source>
</evidence>
<dbReference type="FunFam" id="3.40.50.620:FF:000019">
    <property type="entry name" value="Argininosuccinate synthase"/>
    <property type="match status" value="1"/>
</dbReference>
<dbReference type="GO" id="GO:0006526">
    <property type="term" value="P:L-arginine biosynthetic process"/>
    <property type="evidence" value="ECO:0007669"/>
    <property type="project" value="UniProtKB-UniRule"/>
</dbReference>
<dbReference type="GO" id="GO:0000050">
    <property type="term" value="P:urea cycle"/>
    <property type="evidence" value="ECO:0007669"/>
    <property type="project" value="TreeGrafter"/>
</dbReference>
<accession>A0A4P2VL17</accession>
<keyword evidence="8 9" id="KW-0067">ATP-binding</keyword>
<evidence type="ECO:0000256" key="5">
    <source>
        <dbReference type="ARBA" id="ARBA00022598"/>
    </source>
</evidence>
<feature type="binding site" evidence="9">
    <location>
        <position position="138"/>
    </location>
    <ligand>
        <name>L-aspartate</name>
        <dbReference type="ChEBI" id="CHEBI:29991"/>
    </ligand>
</feature>
<dbReference type="UniPathway" id="UPA00068">
    <property type="reaction ID" value="UER00113"/>
</dbReference>
<dbReference type="Pfam" id="PF20979">
    <property type="entry name" value="Arginosuc_syn_C"/>
    <property type="match status" value="1"/>
</dbReference>
<dbReference type="HAMAP" id="MF_00005">
    <property type="entry name" value="Arg_succ_synth_type1"/>
    <property type="match status" value="1"/>
</dbReference>
<dbReference type="PROSITE" id="PS51855">
    <property type="entry name" value="MGS"/>
    <property type="match status" value="1"/>
</dbReference>
<dbReference type="InterPro" id="IPR048267">
    <property type="entry name" value="Arginosuc_syn_N"/>
</dbReference>
<evidence type="ECO:0000256" key="9">
    <source>
        <dbReference type="HAMAP-Rule" id="MF_00005"/>
    </source>
</evidence>
<comment type="subcellular location">
    <subcellularLocation>
        <location evidence="9">Cytoplasm</location>
    </subcellularLocation>
</comment>
<dbReference type="GO" id="GO:0000053">
    <property type="term" value="P:argininosuccinate metabolic process"/>
    <property type="evidence" value="ECO:0007669"/>
    <property type="project" value="TreeGrafter"/>
</dbReference>
<dbReference type="RefSeq" id="WP_216678660.1">
    <property type="nucleotide sequence ID" value="NZ_AP019368.1"/>
</dbReference>
<dbReference type="InterPro" id="IPR036914">
    <property type="entry name" value="MGS-like_dom_sf"/>
</dbReference>
<dbReference type="PANTHER" id="PTHR11587">
    <property type="entry name" value="ARGININOSUCCINATE SYNTHASE"/>
    <property type="match status" value="1"/>
</dbReference>
<keyword evidence="4 9" id="KW-0055">Arginine biosynthesis</keyword>
<dbReference type="InterPro" id="IPR048268">
    <property type="entry name" value="Arginosuc_syn_C"/>
</dbReference>
<dbReference type="InterPro" id="IPR024074">
    <property type="entry name" value="AS_cat/multimer_dom_body"/>
</dbReference>
<feature type="binding site" evidence="9">
    <location>
        <position position="139"/>
    </location>
    <ligand>
        <name>L-aspartate</name>
        <dbReference type="ChEBI" id="CHEBI:29991"/>
    </ligand>
</feature>
<keyword evidence="5 9" id="KW-0436">Ligase</keyword>
<dbReference type="EC" id="6.3.4.5" evidence="3 9"/>
<name>A0A4P2VL17_FLUSA</name>
<dbReference type="GO" id="GO:0005737">
    <property type="term" value="C:cytoplasm"/>
    <property type="evidence" value="ECO:0007669"/>
    <property type="project" value="UniProtKB-SubCell"/>
</dbReference>
<keyword evidence="7 9" id="KW-0547">Nucleotide-binding</keyword>
<organism evidence="11 12">
    <name type="scientific">Fluviispira sanaruensis</name>
    <dbReference type="NCBI Taxonomy" id="2493639"/>
    <lineage>
        <taxon>Bacteria</taxon>
        <taxon>Pseudomonadati</taxon>
        <taxon>Bdellovibrionota</taxon>
        <taxon>Oligoflexia</taxon>
        <taxon>Silvanigrellales</taxon>
        <taxon>Silvanigrellaceae</taxon>
        <taxon>Fluviispira</taxon>
    </lineage>
</organism>
<keyword evidence="6 9" id="KW-0028">Amino-acid biosynthesis</keyword>
<dbReference type="Pfam" id="PF00764">
    <property type="entry name" value="Arginosuc_synth"/>
    <property type="match status" value="1"/>
</dbReference>
<evidence type="ECO:0000313" key="11">
    <source>
        <dbReference type="EMBL" id="BBH53501.1"/>
    </source>
</evidence>
<dbReference type="SUPFAM" id="SSF52402">
    <property type="entry name" value="Adenine nucleotide alpha hydrolases-like"/>
    <property type="match status" value="1"/>
</dbReference>
<evidence type="ECO:0000256" key="7">
    <source>
        <dbReference type="ARBA" id="ARBA00022741"/>
    </source>
</evidence>
<evidence type="ECO:0000256" key="4">
    <source>
        <dbReference type="ARBA" id="ARBA00022571"/>
    </source>
</evidence>
<dbReference type="SUPFAM" id="SSF52335">
    <property type="entry name" value="Methylglyoxal synthase-like"/>
    <property type="match status" value="1"/>
</dbReference>
<dbReference type="KEGG" id="sbf:JCM31447_19450"/>
<sequence>MTDYVKVASYEGRKGEIRKVVLLYSGGLDTSVMLKWIQEQYNAEVIALTIDIGQQADNLEEIKEKALRLGAKKAYVIDAKKEFAYHYLAKGIKANARYQGDYHLATPLGRPLLAKIAVDIAREENCDCIAHGCTGKGNDQVRIEGTVLTLAPEMKIIAPVREWGMGRDEELEYARIHNIPVKQTKDSPYSYDDNMWGVSAEGGEIENPALIPNLPAILQVCKIVENTPHEPELLKIGFLRGIPVQLNGQDMDLPSIILQLNKIGACHGVGVTHHLEDRVVGLKVRGVYESPAAHTIIRAHETLEKFVCTRHENEFKMIVDQKWGYLCYGALWHEPLMDDLNAFIERINEKVTGVVTVKLFKGRADVVAVETPNSIFDEKLATFMKSNAFNQNASAGFTEIYTMQMRLSQEKERYALVSVGGDQNKEKFAPAISELYSLGFVLFATQGTHNYLNKLGVKSVLVHKANQENHKPNLIDLLKQNRFDLVVNVASPTNSLSEEIDGKSIRSWSVKNGVQLITDYDVLKVTVEKMNKSVKTGVSKNIESSKKPALL</sequence>
<evidence type="ECO:0000256" key="1">
    <source>
        <dbReference type="ARBA" id="ARBA00004967"/>
    </source>
</evidence>
<feature type="domain" description="MGS-like" evidence="10">
    <location>
        <begin position="405"/>
        <end position="551"/>
    </location>
</feature>
<dbReference type="PANTHER" id="PTHR11587:SF2">
    <property type="entry name" value="ARGININOSUCCINATE SYNTHASE"/>
    <property type="match status" value="1"/>
</dbReference>
<protein>
    <recommendedName>
        <fullName evidence="3 9">Argininosuccinate synthase</fullName>
        <ecNumber evidence="3 9">6.3.4.5</ecNumber>
    </recommendedName>
    <alternativeName>
        <fullName evidence="9">Citrulline--aspartate ligase</fullName>
    </alternativeName>
</protein>
<dbReference type="InterPro" id="IPR001518">
    <property type="entry name" value="Arginosuc_synth"/>
</dbReference>
<dbReference type="SMART" id="SM00851">
    <property type="entry name" value="MGS"/>
    <property type="match status" value="1"/>
</dbReference>
<reference evidence="11 12" key="1">
    <citation type="submission" date="2018-12" db="EMBL/GenBank/DDBJ databases">
        <title>Rubrispira sanarue gen. nov., sp., nov., a member of the order Silvanigrellales, isolated from a brackish lake in Hamamatsu Japan.</title>
        <authorList>
            <person name="Maejima Y."/>
            <person name="Iino T."/>
            <person name="Muraguchi Y."/>
            <person name="Fukuda K."/>
            <person name="Nojiri H."/>
            <person name="Ohkuma M."/>
            <person name="Moriuchi R."/>
            <person name="Dohra H."/>
            <person name="Kimbara K."/>
            <person name="Shintani M."/>
        </authorList>
    </citation>
    <scope>NUCLEOTIDE SEQUENCE [LARGE SCALE GENOMIC DNA]</scope>
    <source>
        <strain evidence="11 12">RF1110005</strain>
    </source>
</reference>
<proteinExistence type="inferred from homology"/>
<dbReference type="AlphaFoldDB" id="A0A4P2VL17"/>
<evidence type="ECO:0000256" key="8">
    <source>
        <dbReference type="ARBA" id="ARBA00022840"/>
    </source>
</evidence>